<dbReference type="AlphaFoldDB" id="A0A2G8L686"/>
<dbReference type="STRING" id="307972.A0A2G8L686"/>
<dbReference type="GO" id="GO:0031122">
    <property type="term" value="P:cytoplasmic microtubule organization"/>
    <property type="evidence" value="ECO:0007669"/>
    <property type="project" value="TreeGrafter"/>
</dbReference>
<dbReference type="InterPro" id="IPR015943">
    <property type="entry name" value="WD40/YVTN_repeat-like_dom_sf"/>
</dbReference>
<comment type="caution">
    <text evidence="2">The sequence shown here is derived from an EMBL/GenBank/DDBJ whole genome shotgun (WGS) entry which is preliminary data.</text>
</comment>
<name>A0A2G8L686_STIJA</name>
<dbReference type="GO" id="GO:0000922">
    <property type="term" value="C:spindle pole"/>
    <property type="evidence" value="ECO:0007669"/>
    <property type="project" value="TreeGrafter"/>
</dbReference>
<keyword evidence="3" id="KW-1185">Reference proteome</keyword>
<protein>
    <submittedName>
        <fullName evidence="2">Putative WD repeat-containing protein 73-like</fullName>
    </submittedName>
</protein>
<dbReference type="InterPro" id="IPR036322">
    <property type="entry name" value="WD40_repeat_dom_sf"/>
</dbReference>
<feature type="compositionally biased region" description="Low complexity" evidence="1">
    <location>
        <begin position="211"/>
        <end position="221"/>
    </location>
</feature>
<evidence type="ECO:0000313" key="2">
    <source>
        <dbReference type="EMBL" id="PIK55773.1"/>
    </source>
</evidence>
<sequence length="396" mass="44224">MYELSQPTKVLEWAKPEGVFVADSTSVNNRYEVLILSLPPKLVSSHTDYSKLTKDRDFKMLSGGFHNQPVHSMAMVSKQHFVTLSPSDTCDMLLWEIQEEKDFIVTKDSFKGQRSETYDATHETCCSSIAGNPHEKFQVARGSVFQNLEVVDLESGKALWSNKVKDNSSHPIGSIDFTDKSSILVCDATNGLLSMFDTRYSSDKENTTHTSSSVKSQSVISHPEEDSQKSEAEDESRPNMGTISGPSWTCSINIPSRHNRETTVTEDGGNKLAAVLSLKGEVIVYDLRNVNKPLCSATVTNKRKAFSPCIRWSPTQKNLLSVSGWDDCIRIYDITTFKSQPSQSELAEPMFIHDGHTTSQEEASWVVNHIWHEEEPNLLLSAGSDGSLHAWEWLPT</sequence>
<evidence type="ECO:0000313" key="3">
    <source>
        <dbReference type="Proteomes" id="UP000230750"/>
    </source>
</evidence>
<dbReference type="Gene3D" id="2.130.10.10">
    <property type="entry name" value="YVTN repeat-like/Quinoprotein amine dehydrogenase"/>
    <property type="match status" value="2"/>
</dbReference>
<dbReference type="OrthoDB" id="9822052at2759"/>
<evidence type="ECO:0000256" key="1">
    <source>
        <dbReference type="SAM" id="MobiDB-lite"/>
    </source>
</evidence>
<dbReference type="PANTHER" id="PTHR46947:SF1">
    <property type="entry name" value="WD REPEAT-CONTAINING PROTEIN 73"/>
    <property type="match status" value="1"/>
</dbReference>
<feature type="compositionally biased region" description="Polar residues" evidence="1">
    <location>
        <begin position="239"/>
        <end position="248"/>
    </location>
</feature>
<dbReference type="PANTHER" id="PTHR46947">
    <property type="entry name" value="WD REPEAT-CONTAINING PROTEIN 73"/>
    <property type="match status" value="1"/>
</dbReference>
<dbReference type="InterPro" id="IPR001680">
    <property type="entry name" value="WD40_rpt"/>
</dbReference>
<dbReference type="InterPro" id="IPR042795">
    <property type="entry name" value="Wdr73"/>
</dbReference>
<reference evidence="2 3" key="1">
    <citation type="journal article" date="2017" name="PLoS Biol.">
        <title>The sea cucumber genome provides insights into morphological evolution and visceral regeneration.</title>
        <authorList>
            <person name="Zhang X."/>
            <person name="Sun L."/>
            <person name="Yuan J."/>
            <person name="Sun Y."/>
            <person name="Gao Y."/>
            <person name="Zhang L."/>
            <person name="Li S."/>
            <person name="Dai H."/>
            <person name="Hamel J.F."/>
            <person name="Liu C."/>
            <person name="Yu Y."/>
            <person name="Liu S."/>
            <person name="Lin W."/>
            <person name="Guo K."/>
            <person name="Jin S."/>
            <person name="Xu P."/>
            <person name="Storey K.B."/>
            <person name="Huan P."/>
            <person name="Zhang T."/>
            <person name="Zhou Y."/>
            <person name="Zhang J."/>
            <person name="Lin C."/>
            <person name="Li X."/>
            <person name="Xing L."/>
            <person name="Huo D."/>
            <person name="Sun M."/>
            <person name="Wang L."/>
            <person name="Mercier A."/>
            <person name="Li F."/>
            <person name="Yang H."/>
            <person name="Xiang J."/>
        </authorList>
    </citation>
    <scope>NUCLEOTIDE SEQUENCE [LARGE SCALE GENOMIC DNA]</scope>
    <source>
        <strain evidence="2">Shaxun</strain>
        <tissue evidence="2">Muscle</tissue>
    </source>
</reference>
<proteinExistence type="predicted"/>
<dbReference type="EMBL" id="MRZV01000201">
    <property type="protein sequence ID" value="PIK55773.1"/>
    <property type="molecule type" value="Genomic_DNA"/>
</dbReference>
<accession>A0A2G8L686</accession>
<gene>
    <name evidence="2" type="ORF">BSL78_07333</name>
</gene>
<feature type="region of interest" description="Disordered" evidence="1">
    <location>
        <begin position="202"/>
        <end position="248"/>
    </location>
</feature>
<feature type="compositionally biased region" description="Basic and acidic residues" evidence="1">
    <location>
        <begin position="222"/>
        <end position="237"/>
    </location>
</feature>
<organism evidence="2 3">
    <name type="scientific">Stichopus japonicus</name>
    <name type="common">Sea cucumber</name>
    <dbReference type="NCBI Taxonomy" id="307972"/>
    <lineage>
        <taxon>Eukaryota</taxon>
        <taxon>Metazoa</taxon>
        <taxon>Echinodermata</taxon>
        <taxon>Eleutherozoa</taxon>
        <taxon>Echinozoa</taxon>
        <taxon>Holothuroidea</taxon>
        <taxon>Aspidochirotacea</taxon>
        <taxon>Aspidochirotida</taxon>
        <taxon>Stichopodidae</taxon>
        <taxon>Apostichopus</taxon>
    </lineage>
</organism>
<dbReference type="GO" id="GO:0005829">
    <property type="term" value="C:cytosol"/>
    <property type="evidence" value="ECO:0007669"/>
    <property type="project" value="TreeGrafter"/>
</dbReference>
<dbReference type="SMART" id="SM00320">
    <property type="entry name" value="WD40"/>
    <property type="match status" value="3"/>
</dbReference>
<dbReference type="SUPFAM" id="SSF50978">
    <property type="entry name" value="WD40 repeat-like"/>
    <property type="match status" value="1"/>
</dbReference>
<dbReference type="Proteomes" id="UP000230750">
    <property type="component" value="Unassembled WGS sequence"/>
</dbReference>